<keyword evidence="3" id="KW-1185">Reference proteome</keyword>
<evidence type="ECO:0000313" key="2">
    <source>
        <dbReference type="EMBL" id="MBV6341510.1"/>
    </source>
</evidence>
<sequence length="1100" mass="124809">MSFSPSVIVGIGGAGKSVLLNVRRMIVEEFGSLDLLPSIGFLHVDTHTNLVPDAGSNAVTEYLGYNLTFSAAERIELSGGITRADAALIKRKAATWLDPSLNIDASSIPEGAGGIRPFGKLAFMYSVREYRSSLEGVVSKVTENGNKHITSKTLKQPCDHILNIYIVCSFMGGTGSGSFLELCYNTRYVSEIAKLTGMFIIGGDNSVKKANCYSALKELQYFSMPDTAFNADYPDPGAEKIINKKERPVDDCYLATQDARGYFLKRGELEEVVAFNLFLEFGSDISDTKRGLRIDKKSNSAFFEKSDKPNTFLSFGLSSLSFPVFKVEEMMAYEMAAATLEKWLFKDAETLVESNILKQKQLDKVNLWKVLLNSGNKSIAIDVNFAIETKKHETIAQRDDKKIADINTHFDECKRMLKFSADPNDWGTLTGAIQRTGILQLHSLVNQLRDETLKAVENQYNGHIMADAFLKNLFSYIGEQLESANKMHKSFQDEMTAMQDKYSTSISVLRETLGKNKFAVLDWINRVYDCIKGYTEAALYAESYRVIIDMLGTAKGLRLEDGSITRSVMDEVEILKKDVARYKDSITSLSTRFAQKKQDIEDVVLTHKSFSDLMLNRTNLYEVIRSIVPDPTVYAVSMMNDITRHFSKKDSSGVARILNVVELKQEDFVMALLKRCKEKCSEIRRHSIAKILLMSSPKELTNVLKSYIHMSQPMILISDPGKAEGVKHEWLGTSNPDSDPNLQTLIDKICNIKPYAQGGNLSHMSRLSDVYRLIFASEYLAFPLHKITVLDAYRQSYLSVKPRSTDISIDFPDIFPDDRIKEIKRRAESYVLLGKIFDFLVQRDDPNSGYKHIYLIYYDERSKQKIYTKLTKTWPDLEAHLTGIQVSKDIDNRTAQETPFEVIVRLVDKIAAPLTTKKDKDALWMRLERYLDNLKDSLDDREANPEFKRQLDIIEEYRHKFGIEPPEETDLHPPVPPPAEEEEEAPPDPNEELFKKELAVLVGEKDIRDKDMLIGKGILRHRLKPETAERLVTEALLQPAPPPDNGAGKEELYNQYREAFKSCSWIFIPDDRTFLKETQKRLGLTDDEVLKIEQEIKNEQ</sequence>
<dbReference type="InterPro" id="IPR025904">
    <property type="entry name" value="Tubulin-like"/>
</dbReference>
<proteinExistence type="predicted"/>
<feature type="compositionally biased region" description="Acidic residues" evidence="1">
    <location>
        <begin position="979"/>
        <end position="990"/>
    </location>
</feature>
<dbReference type="Proteomes" id="UP001196980">
    <property type="component" value="Unassembled WGS sequence"/>
</dbReference>
<organism evidence="2 3">
    <name type="scientific">Candidatus Magnetobacterium casense</name>
    <dbReference type="NCBI Taxonomy" id="1455061"/>
    <lineage>
        <taxon>Bacteria</taxon>
        <taxon>Pseudomonadati</taxon>
        <taxon>Nitrospirota</taxon>
        <taxon>Thermodesulfovibrionia</taxon>
        <taxon>Thermodesulfovibrionales</taxon>
        <taxon>Candidatus Magnetobacteriaceae</taxon>
        <taxon>Candidatus Magnetobacterium</taxon>
    </lineage>
</organism>
<dbReference type="InterPro" id="IPR036525">
    <property type="entry name" value="Tubulin/FtsZ_GTPase_sf"/>
</dbReference>
<evidence type="ECO:0000313" key="3">
    <source>
        <dbReference type="Proteomes" id="UP001196980"/>
    </source>
</evidence>
<accession>A0ABS6RXZ9</accession>
<evidence type="ECO:0008006" key="4">
    <source>
        <dbReference type="Google" id="ProtNLM"/>
    </source>
</evidence>
<reference evidence="2 3" key="1">
    <citation type="journal article" date="2020" name="J Geophys Res Biogeosci">
        <title>Magnetotaxis as an Adaptation to Enable Bacterial Shuttling of Microbial Sulfur and Sulfur Cycling Across Aquatic Oxic#Anoxic Interfaces.</title>
        <authorList>
            <person name="Li J."/>
            <person name="Liu P."/>
            <person name="Wang J."/>
            <person name="Roberts A.P."/>
            <person name="Pan Y."/>
        </authorList>
    </citation>
    <scope>NUCLEOTIDE SEQUENCE [LARGE SCALE GENOMIC DNA]</scope>
    <source>
        <strain evidence="2 3">MYR-1_YQ</strain>
    </source>
</reference>
<dbReference type="EMBL" id="JABXWD010000115">
    <property type="protein sequence ID" value="MBV6341510.1"/>
    <property type="molecule type" value="Genomic_DNA"/>
</dbReference>
<dbReference type="Pfam" id="PF13809">
    <property type="entry name" value="Tubulin_2"/>
    <property type="match status" value="1"/>
</dbReference>
<dbReference type="Gene3D" id="3.40.50.1440">
    <property type="entry name" value="Tubulin/FtsZ, GTPase domain"/>
    <property type="match status" value="1"/>
</dbReference>
<dbReference type="RefSeq" id="WP_218252145.1">
    <property type="nucleotide sequence ID" value="NZ_JABXWD010000115.1"/>
</dbReference>
<evidence type="ECO:0000256" key="1">
    <source>
        <dbReference type="SAM" id="MobiDB-lite"/>
    </source>
</evidence>
<feature type="region of interest" description="Disordered" evidence="1">
    <location>
        <begin position="963"/>
        <end position="990"/>
    </location>
</feature>
<gene>
    <name evidence="2" type="ORF">HWQ67_07925</name>
</gene>
<comment type="caution">
    <text evidence="2">The sequence shown here is derived from an EMBL/GenBank/DDBJ whole genome shotgun (WGS) entry which is preliminary data.</text>
</comment>
<name>A0ABS6RXZ9_9BACT</name>
<protein>
    <recommendedName>
        <fullName evidence="4">Tubulin like</fullName>
    </recommendedName>
</protein>